<evidence type="ECO:0008006" key="3">
    <source>
        <dbReference type="Google" id="ProtNLM"/>
    </source>
</evidence>
<keyword evidence="2" id="KW-1185">Reference proteome</keyword>
<comment type="caution">
    <text evidence="1">The sequence shown here is derived from an EMBL/GenBank/DDBJ whole genome shotgun (WGS) entry which is preliminary data.</text>
</comment>
<proteinExistence type="predicted"/>
<sequence length="83" mass="9184">MSQLHDELRTAYEDEGYDVAEISANRETIRVVVLDEDAEASALRSIATAVVDDEDMLALNVTTESVDGQDRMGTVVSFRHRPS</sequence>
<evidence type="ECO:0000313" key="1">
    <source>
        <dbReference type="EMBL" id="MFD1587096.1"/>
    </source>
</evidence>
<organism evidence="1 2">
    <name type="scientific">Halorientalis brevis</name>
    <dbReference type="NCBI Taxonomy" id="1126241"/>
    <lineage>
        <taxon>Archaea</taxon>
        <taxon>Methanobacteriati</taxon>
        <taxon>Methanobacteriota</taxon>
        <taxon>Stenosarchaea group</taxon>
        <taxon>Halobacteria</taxon>
        <taxon>Halobacteriales</taxon>
        <taxon>Haloarculaceae</taxon>
        <taxon>Halorientalis</taxon>
    </lineage>
</organism>
<name>A0ABD6C9S6_9EURY</name>
<gene>
    <name evidence="1" type="ORF">ACFR9U_08870</name>
</gene>
<protein>
    <recommendedName>
        <fullName evidence="3">Halobacterial output domain-containing protein</fullName>
    </recommendedName>
</protein>
<dbReference type="Proteomes" id="UP001597119">
    <property type="component" value="Unassembled WGS sequence"/>
</dbReference>
<dbReference type="AlphaFoldDB" id="A0ABD6C9S6"/>
<dbReference type="RefSeq" id="WP_247375193.1">
    <property type="nucleotide sequence ID" value="NZ_JALLGV010000001.1"/>
</dbReference>
<evidence type="ECO:0000313" key="2">
    <source>
        <dbReference type="Proteomes" id="UP001597119"/>
    </source>
</evidence>
<reference evidence="1 2" key="1">
    <citation type="journal article" date="2019" name="Int. J. Syst. Evol. Microbiol.">
        <title>The Global Catalogue of Microorganisms (GCM) 10K type strain sequencing project: providing services to taxonomists for standard genome sequencing and annotation.</title>
        <authorList>
            <consortium name="The Broad Institute Genomics Platform"/>
            <consortium name="The Broad Institute Genome Sequencing Center for Infectious Disease"/>
            <person name="Wu L."/>
            <person name="Ma J."/>
        </authorList>
    </citation>
    <scope>NUCLEOTIDE SEQUENCE [LARGE SCALE GENOMIC DNA]</scope>
    <source>
        <strain evidence="1 2">CGMCC 1.12125</strain>
    </source>
</reference>
<dbReference type="EMBL" id="JBHUDJ010000003">
    <property type="protein sequence ID" value="MFD1587096.1"/>
    <property type="molecule type" value="Genomic_DNA"/>
</dbReference>
<accession>A0ABD6C9S6</accession>